<comment type="subcellular location">
    <subcellularLocation>
        <location evidence="7">Mitochondrion inner membrane</location>
    </subcellularLocation>
    <subcellularLocation>
        <location evidence="1">Mitochondrion membrane</location>
    </subcellularLocation>
</comment>
<evidence type="ECO:0000256" key="7">
    <source>
        <dbReference type="RuleBase" id="RU363021"/>
    </source>
</evidence>
<keyword evidence="5 7" id="KW-0496">Mitochondrion</keyword>
<comment type="similarity">
    <text evidence="2">Belongs to the apolipoprotein O/MICOS complex subunit Mic27 family.</text>
</comment>
<evidence type="ECO:0000256" key="4">
    <source>
        <dbReference type="ARBA" id="ARBA00022989"/>
    </source>
</evidence>
<dbReference type="GO" id="GO:0061617">
    <property type="term" value="C:MICOS complex"/>
    <property type="evidence" value="ECO:0007669"/>
    <property type="project" value="UniProtKB-UniRule"/>
</dbReference>
<proteinExistence type="inferred from homology"/>
<sequence length="92" mass="10167">MNLLLKTKTYLETEWTVLPKAAAITVGGMAGFVLGLKRGYIGRTLYTGLGLATMGAFCYPYETVDLVREGIGYSQRAWEQFQNPPLPPPKPK</sequence>
<keyword evidence="3 7" id="KW-0812">Transmembrane</keyword>
<dbReference type="InterPro" id="IPR019166">
    <property type="entry name" value="MIC26/MIC27"/>
</dbReference>
<evidence type="ECO:0000256" key="1">
    <source>
        <dbReference type="ARBA" id="ARBA00004325"/>
    </source>
</evidence>
<accession>A0AAD5QW58</accession>
<dbReference type="Pfam" id="PF09769">
    <property type="entry name" value="ApoO"/>
    <property type="match status" value="1"/>
</dbReference>
<keyword evidence="6 7" id="KW-0472">Membrane</keyword>
<comment type="subunit">
    <text evidence="7">Component of the mitochondrial contact site and cristae organizing system (MICOS) complex.</text>
</comment>
<reference evidence="8" key="1">
    <citation type="submission" date="2021-06" db="EMBL/GenBank/DDBJ databases">
        <title>Parelaphostrongylus tenuis whole genome reference sequence.</title>
        <authorList>
            <person name="Garwood T.J."/>
            <person name="Larsen P.A."/>
            <person name="Fountain-Jones N.M."/>
            <person name="Garbe J.R."/>
            <person name="Macchietto M.G."/>
            <person name="Kania S.A."/>
            <person name="Gerhold R.W."/>
            <person name="Richards J.E."/>
            <person name="Wolf T.M."/>
        </authorList>
    </citation>
    <scope>NUCLEOTIDE SEQUENCE</scope>
    <source>
        <strain evidence="8">MNPRO001-30</strain>
        <tissue evidence="8">Meninges</tissue>
    </source>
</reference>
<keyword evidence="4 7" id="KW-1133">Transmembrane helix</keyword>
<dbReference type="Proteomes" id="UP001196413">
    <property type="component" value="Unassembled WGS sequence"/>
</dbReference>
<dbReference type="PANTHER" id="PTHR14564">
    <property type="entry name" value="MICOS COMPLEX SUBUNIT MIC26 / MIC27 FAMILY MEMBER"/>
    <property type="match status" value="1"/>
</dbReference>
<evidence type="ECO:0000256" key="6">
    <source>
        <dbReference type="ARBA" id="ARBA00023136"/>
    </source>
</evidence>
<evidence type="ECO:0000256" key="3">
    <source>
        <dbReference type="ARBA" id="ARBA00022692"/>
    </source>
</evidence>
<protein>
    <recommendedName>
        <fullName evidence="7">MICOS complex subunit</fullName>
    </recommendedName>
</protein>
<evidence type="ECO:0000256" key="2">
    <source>
        <dbReference type="ARBA" id="ARBA00010904"/>
    </source>
</evidence>
<dbReference type="EMBL" id="JAHQIW010004773">
    <property type="protein sequence ID" value="KAJ1363612.1"/>
    <property type="molecule type" value="Genomic_DNA"/>
</dbReference>
<organism evidence="8 9">
    <name type="scientific">Parelaphostrongylus tenuis</name>
    <name type="common">Meningeal worm</name>
    <dbReference type="NCBI Taxonomy" id="148309"/>
    <lineage>
        <taxon>Eukaryota</taxon>
        <taxon>Metazoa</taxon>
        <taxon>Ecdysozoa</taxon>
        <taxon>Nematoda</taxon>
        <taxon>Chromadorea</taxon>
        <taxon>Rhabditida</taxon>
        <taxon>Rhabditina</taxon>
        <taxon>Rhabditomorpha</taxon>
        <taxon>Strongyloidea</taxon>
        <taxon>Metastrongylidae</taxon>
        <taxon>Parelaphostrongylus</taxon>
    </lineage>
</organism>
<evidence type="ECO:0000256" key="5">
    <source>
        <dbReference type="ARBA" id="ARBA00023128"/>
    </source>
</evidence>
<gene>
    <name evidence="8" type="primary">MOMA1</name>
    <name evidence="8" type="ORF">KIN20_023509</name>
</gene>
<dbReference type="GO" id="GO:0042407">
    <property type="term" value="P:cristae formation"/>
    <property type="evidence" value="ECO:0007669"/>
    <property type="project" value="InterPro"/>
</dbReference>
<comment type="caution">
    <text evidence="8">The sequence shown here is derived from an EMBL/GenBank/DDBJ whole genome shotgun (WGS) entry which is preliminary data.</text>
</comment>
<feature type="transmembrane region" description="Helical" evidence="7">
    <location>
        <begin position="15"/>
        <end position="36"/>
    </location>
</feature>
<name>A0AAD5QW58_PARTN</name>
<dbReference type="AlphaFoldDB" id="A0AAD5QW58"/>
<comment type="function">
    <text evidence="7">Component of the MICOS complex, a large protein complex of the mitochondrial inner membrane that plays crucial roles in the maintenance of crista junctions, inner membrane architecture, and formation of contact sites to the outer membrane.</text>
</comment>
<keyword evidence="9" id="KW-1185">Reference proteome</keyword>
<evidence type="ECO:0000313" key="8">
    <source>
        <dbReference type="EMBL" id="KAJ1363612.1"/>
    </source>
</evidence>
<dbReference type="InterPro" id="IPR033182">
    <property type="entry name" value="MIC26/MIC27_animal"/>
</dbReference>
<evidence type="ECO:0000313" key="9">
    <source>
        <dbReference type="Proteomes" id="UP001196413"/>
    </source>
</evidence>
<keyword evidence="7" id="KW-0999">Mitochondrion inner membrane</keyword>